<sequence length="291" mass="33229">MIAIHLSDRTPDFKAFCERFVKEFNSGVQVIFYKVNDDEMQTRTAKFRVRCNMLTGDISAIRSVLNLQSYTCHFGCLHCYCEAVTESSIFGNGRKRTYACSEVYALRTNDSYQKDLIELFAAGAHSFYGVMGASHLCNLVRVPEDVAIDYFHTVLLEPFKEDITRIVCSFMSINRESSIIKTVKISGFVDPQFNHFREAIEMSIFPSEFKRKIKSWTNINSYKDIEWKNLLLYIMPTVLTDICNGACKPLFLVNLCLANAVIVLMKDNVSASDIKQSQDNCINGTLTEHLY</sequence>
<evidence type="ECO:0000313" key="2">
    <source>
        <dbReference type="WBParaSite" id="SVE_1305000.1"/>
    </source>
</evidence>
<reference evidence="1" key="1">
    <citation type="submission" date="2014-07" db="EMBL/GenBank/DDBJ databases">
        <authorList>
            <person name="Martin A.A"/>
            <person name="De Silva N."/>
        </authorList>
    </citation>
    <scope>NUCLEOTIDE SEQUENCE</scope>
</reference>
<reference evidence="2" key="2">
    <citation type="submission" date="2015-08" db="UniProtKB">
        <authorList>
            <consortium name="WormBaseParasite"/>
        </authorList>
    </citation>
    <scope>IDENTIFICATION</scope>
</reference>
<organism evidence="1 2">
    <name type="scientific">Strongyloides venezuelensis</name>
    <name type="common">Threadworm</name>
    <dbReference type="NCBI Taxonomy" id="75913"/>
    <lineage>
        <taxon>Eukaryota</taxon>
        <taxon>Metazoa</taxon>
        <taxon>Ecdysozoa</taxon>
        <taxon>Nematoda</taxon>
        <taxon>Chromadorea</taxon>
        <taxon>Rhabditida</taxon>
        <taxon>Tylenchina</taxon>
        <taxon>Panagrolaimomorpha</taxon>
        <taxon>Strongyloidoidea</taxon>
        <taxon>Strongyloididae</taxon>
        <taxon>Strongyloides</taxon>
    </lineage>
</organism>
<evidence type="ECO:0000313" key="1">
    <source>
        <dbReference type="Proteomes" id="UP000035680"/>
    </source>
</evidence>
<protein>
    <submittedName>
        <fullName evidence="2">DUF3504 domain-containing protein</fullName>
    </submittedName>
</protein>
<keyword evidence="1" id="KW-1185">Reference proteome</keyword>
<dbReference type="AlphaFoldDB" id="A0A0K0FRZ2"/>
<name>A0A0K0FRZ2_STRVS</name>
<dbReference type="WBParaSite" id="SVE_1305000.1">
    <property type="protein sequence ID" value="SVE_1305000.1"/>
    <property type="gene ID" value="SVE_1305000"/>
</dbReference>
<dbReference type="Proteomes" id="UP000035680">
    <property type="component" value="Unassembled WGS sequence"/>
</dbReference>
<accession>A0A0K0FRZ2</accession>
<proteinExistence type="predicted"/>